<gene>
    <name evidence="1" type="ORF">HY474_02165</name>
</gene>
<protein>
    <submittedName>
        <fullName evidence="1">Four helix bundle protein</fullName>
    </submittedName>
</protein>
<accession>A0A932YY99</accession>
<dbReference type="SUPFAM" id="SSF158446">
    <property type="entry name" value="IVS-encoded protein-like"/>
    <property type="match status" value="1"/>
</dbReference>
<dbReference type="NCBIfam" id="TIGR02436">
    <property type="entry name" value="four helix bundle protein"/>
    <property type="match status" value="1"/>
</dbReference>
<dbReference type="InterPro" id="IPR036583">
    <property type="entry name" value="23S_rRNA_IVS_sf"/>
</dbReference>
<reference evidence="1" key="1">
    <citation type="submission" date="2020-07" db="EMBL/GenBank/DDBJ databases">
        <title>Huge and variable diversity of episymbiotic CPR bacteria and DPANN archaea in groundwater ecosystems.</title>
        <authorList>
            <person name="He C.Y."/>
            <person name="Keren R."/>
            <person name="Whittaker M."/>
            <person name="Farag I.F."/>
            <person name="Doudna J."/>
            <person name="Cate J.H.D."/>
            <person name="Banfield J.F."/>
        </authorList>
    </citation>
    <scope>NUCLEOTIDE SEQUENCE</scope>
    <source>
        <strain evidence="1">NC_groundwater_1226_Ag_S-0.1um_59_124</strain>
    </source>
</reference>
<dbReference type="InterPro" id="IPR012657">
    <property type="entry name" value="23S_rRNA-intervening_sequence"/>
</dbReference>
<dbReference type="EMBL" id="JACQMJ010000008">
    <property type="protein sequence ID" value="MBI4132414.1"/>
    <property type="molecule type" value="Genomic_DNA"/>
</dbReference>
<dbReference type="Proteomes" id="UP000704960">
    <property type="component" value="Unassembled WGS sequence"/>
</dbReference>
<evidence type="ECO:0000313" key="1">
    <source>
        <dbReference type="EMBL" id="MBI4132414.1"/>
    </source>
</evidence>
<name>A0A932YY99_9BACT</name>
<organism evidence="1 2">
    <name type="scientific">Candidatus Sungiibacteriota bacterium</name>
    <dbReference type="NCBI Taxonomy" id="2750080"/>
    <lineage>
        <taxon>Bacteria</taxon>
        <taxon>Candidatus Sungiibacteriota</taxon>
    </lineage>
</organism>
<dbReference type="PANTHER" id="PTHR38471">
    <property type="entry name" value="FOUR HELIX BUNDLE PROTEIN"/>
    <property type="match status" value="1"/>
</dbReference>
<dbReference type="PANTHER" id="PTHR38471:SF2">
    <property type="entry name" value="FOUR HELIX BUNDLE PROTEIN"/>
    <property type="match status" value="1"/>
</dbReference>
<dbReference type="Gene3D" id="1.20.1440.60">
    <property type="entry name" value="23S rRNA-intervening sequence"/>
    <property type="match status" value="1"/>
</dbReference>
<proteinExistence type="predicted"/>
<comment type="caution">
    <text evidence="1">The sequence shown here is derived from an EMBL/GenBank/DDBJ whole genome shotgun (WGS) entry which is preliminary data.</text>
</comment>
<evidence type="ECO:0000313" key="2">
    <source>
        <dbReference type="Proteomes" id="UP000704960"/>
    </source>
</evidence>
<dbReference type="AlphaFoldDB" id="A0A932YY99"/>
<dbReference type="Pfam" id="PF05635">
    <property type="entry name" value="23S_rRNA_IVP"/>
    <property type="match status" value="1"/>
</dbReference>
<sequence length="100" mass="11621">MATGLENLWVYTLAEDLEIEVHRLTKQFPRDEFYRSVDQLRRSSAAVANNIAESYHKTTPREKVRFIDIAMGEAEETKRNLIKSLRKELTNKQTILRAVG</sequence>